<evidence type="ECO:0000256" key="3">
    <source>
        <dbReference type="ARBA" id="ARBA00023136"/>
    </source>
</evidence>
<dbReference type="SUPFAM" id="SSF48726">
    <property type="entry name" value="Immunoglobulin"/>
    <property type="match status" value="1"/>
</dbReference>
<keyword evidence="5" id="KW-0325">Glycoprotein</keyword>
<dbReference type="GO" id="GO:0050852">
    <property type="term" value="P:T cell receptor signaling pathway"/>
    <property type="evidence" value="ECO:0007669"/>
    <property type="project" value="TreeGrafter"/>
</dbReference>
<reference evidence="8" key="1">
    <citation type="submission" date="2025-08" db="UniProtKB">
        <authorList>
            <consortium name="Ensembl"/>
        </authorList>
    </citation>
    <scope>IDENTIFICATION</scope>
</reference>
<dbReference type="InParanoid" id="A0A3Q1GCY5"/>
<dbReference type="SMART" id="SM00409">
    <property type="entry name" value="IG"/>
    <property type="match status" value="1"/>
</dbReference>
<reference evidence="8" key="2">
    <citation type="submission" date="2025-09" db="UniProtKB">
        <authorList>
            <consortium name="Ensembl"/>
        </authorList>
    </citation>
    <scope>IDENTIFICATION</scope>
</reference>
<keyword evidence="6" id="KW-0393">Immunoglobulin domain</keyword>
<keyword evidence="4" id="KW-1015">Disulfide bond</keyword>
<dbReference type="GeneTree" id="ENSGT01050000244843"/>
<evidence type="ECO:0000313" key="8">
    <source>
        <dbReference type="Ensembl" id="ENSAPOP00000028078.1"/>
    </source>
</evidence>
<dbReference type="GO" id="GO:0001817">
    <property type="term" value="P:regulation of cytokine production"/>
    <property type="evidence" value="ECO:0007669"/>
    <property type="project" value="TreeGrafter"/>
</dbReference>
<keyword evidence="9" id="KW-1185">Reference proteome</keyword>
<dbReference type="InterPro" id="IPR007110">
    <property type="entry name" value="Ig-like_dom"/>
</dbReference>
<dbReference type="FunFam" id="2.60.40.10:FF:000142">
    <property type="entry name" value="V-set domain-containing T-cell activation inhibitor 1"/>
    <property type="match status" value="1"/>
</dbReference>
<dbReference type="InterPro" id="IPR013106">
    <property type="entry name" value="Ig_V-set"/>
</dbReference>
<evidence type="ECO:0000256" key="4">
    <source>
        <dbReference type="ARBA" id="ARBA00023157"/>
    </source>
</evidence>
<organism evidence="8 9">
    <name type="scientific">Acanthochromis polyacanthus</name>
    <name type="common">spiny chromis</name>
    <dbReference type="NCBI Taxonomy" id="80966"/>
    <lineage>
        <taxon>Eukaryota</taxon>
        <taxon>Metazoa</taxon>
        <taxon>Chordata</taxon>
        <taxon>Craniata</taxon>
        <taxon>Vertebrata</taxon>
        <taxon>Euteleostomi</taxon>
        <taxon>Actinopterygii</taxon>
        <taxon>Neopterygii</taxon>
        <taxon>Teleostei</taxon>
        <taxon>Neoteleostei</taxon>
        <taxon>Acanthomorphata</taxon>
        <taxon>Ovalentaria</taxon>
        <taxon>Pomacentridae</taxon>
        <taxon>Acanthochromis</taxon>
    </lineage>
</organism>
<evidence type="ECO:0000259" key="7">
    <source>
        <dbReference type="PROSITE" id="PS50835"/>
    </source>
</evidence>
<dbReference type="GO" id="GO:0050863">
    <property type="term" value="P:regulation of T cell activation"/>
    <property type="evidence" value="ECO:0007669"/>
    <property type="project" value="UniProtKB-ARBA"/>
</dbReference>
<comment type="subcellular location">
    <subcellularLocation>
        <location evidence="1">Membrane</location>
    </subcellularLocation>
</comment>
<accession>A0A3Q1GCY5</accession>
<dbReference type="GO" id="GO:0009897">
    <property type="term" value="C:external side of plasma membrane"/>
    <property type="evidence" value="ECO:0007669"/>
    <property type="project" value="TreeGrafter"/>
</dbReference>
<dbReference type="InterPro" id="IPR003599">
    <property type="entry name" value="Ig_sub"/>
</dbReference>
<keyword evidence="2" id="KW-0732">Signal</keyword>
<dbReference type="PROSITE" id="PS50835">
    <property type="entry name" value="IG_LIKE"/>
    <property type="match status" value="1"/>
</dbReference>
<keyword evidence="3" id="KW-0472">Membrane</keyword>
<evidence type="ECO:0000256" key="1">
    <source>
        <dbReference type="ARBA" id="ARBA00004370"/>
    </source>
</evidence>
<dbReference type="PANTHER" id="PTHR24100:SF151">
    <property type="entry name" value="ICOS LIGAND"/>
    <property type="match status" value="1"/>
</dbReference>
<dbReference type="STRING" id="80966.ENSAPOP00000028078"/>
<evidence type="ECO:0000256" key="6">
    <source>
        <dbReference type="ARBA" id="ARBA00023319"/>
    </source>
</evidence>
<evidence type="ECO:0000313" key="9">
    <source>
        <dbReference type="Proteomes" id="UP000257200"/>
    </source>
</evidence>
<dbReference type="InterPro" id="IPR013783">
    <property type="entry name" value="Ig-like_fold"/>
</dbReference>
<protein>
    <recommendedName>
        <fullName evidence="7">Ig-like domain-containing protein</fullName>
    </recommendedName>
</protein>
<dbReference type="PANTHER" id="PTHR24100">
    <property type="entry name" value="BUTYROPHILIN"/>
    <property type="match status" value="1"/>
</dbReference>
<proteinExistence type="predicted"/>
<dbReference type="Gene3D" id="2.60.40.10">
    <property type="entry name" value="Immunoglobulins"/>
    <property type="match status" value="1"/>
</dbReference>
<dbReference type="Proteomes" id="UP000257200">
    <property type="component" value="Unplaced"/>
</dbReference>
<dbReference type="InterPro" id="IPR036179">
    <property type="entry name" value="Ig-like_dom_sf"/>
</dbReference>
<evidence type="ECO:0000256" key="5">
    <source>
        <dbReference type="ARBA" id="ARBA00023180"/>
    </source>
</evidence>
<sequence length="140" mass="15367">LLQTQNCSGKQHTPSKCTLNTKIVVGPSQPVLATVGSDVLLSCRLEPAVDASDMSIEWSRGDRDPSYVYVWSNREELESSKHPDYEGRTSLLFGQLESGNISLKLSNVKLSDKGKYRCFIPRLGEGSAVELVVGELILKV</sequence>
<dbReference type="AlphaFoldDB" id="A0A3Q1GCY5"/>
<name>A0A3Q1GCY5_9TELE</name>
<dbReference type="GO" id="GO:1903037">
    <property type="term" value="P:regulation of leukocyte cell-cell adhesion"/>
    <property type="evidence" value="ECO:0007669"/>
    <property type="project" value="UniProtKB-ARBA"/>
</dbReference>
<dbReference type="Pfam" id="PF07686">
    <property type="entry name" value="V-set"/>
    <property type="match status" value="1"/>
</dbReference>
<dbReference type="GO" id="GO:0005102">
    <property type="term" value="F:signaling receptor binding"/>
    <property type="evidence" value="ECO:0007669"/>
    <property type="project" value="TreeGrafter"/>
</dbReference>
<dbReference type="Ensembl" id="ENSAPOT00000017865.1">
    <property type="protein sequence ID" value="ENSAPOP00000028078.1"/>
    <property type="gene ID" value="ENSAPOG00000013019.1"/>
</dbReference>
<dbReference type="InterPro" id="IPR050504">
    <property type="entry name" value="IgSF_BTN/MOG"/>
</dbReference>
<feature type="domain" description="Ig-like" evidence="7">
    <location>
        <begin position="14"/>
        <end position="134"/>
    </location>
</feature>
<evidence type="ECO:0000256" key="2">
    <source>
        <dbReference type="ARBA" id="ARBA00022729"/>
    </source>
</evidence>